<comment type="caution">
    <text evidence="2">The sequence shown here is derived from an EMBL/GenBank/DDBJ whole genome shotgun (WGS) entry which is preliminary data.</text>
</comment>
<sequence length="218" mass="24484">MIPIRSLFLFILIAMAQGCANTHVTSAWKTPGLEPASYRNIMVFGIVRDADTGLRAAMENHLVGDLRSRGYTAFSGLERYGAGRFRGMNETEAASLLQADGVDAVMTIVLLDKRKERHYEPAQIQNPPNGRYQNRMWMYYGALYDRIQTPGYYAESTRYYWESNFYDLAANRLLYSVQTESFDPPNTNRQAHEYGLAVVGSLVKSGVLAKTGAKGKTE</sequence>
<evidence type="ECO:0000313" key="2">
    <source>
        <dbReference type="EMBL" id="TCJ19091.1"/>
    </source>
</evidence>
<dbReference type="PROSITE" id="PS51257">
    <property type="entry name" value="PROKAR_LIPOPROTEIN"/>
    <property type="match status" value="1"/>
</dbReference>
<dbReference type="OrthoDB" id="6077795at2"/>
<name>A0A4R1BNP2_9BACT</name>
<keyword evidence="3" id="KW-1185">Reference proteome</keyword>
<feature type="signal peptide" evidence="1">
    <location>
        <begin position="1"/>
        <end position="16"/>
    </location>
</feature>
<keyword evidence="1" id="KW-0732">Signal</keyword>
<evidence type="ECO:0000256" key="1">
    <source>
        <dbReference type="SAM" id="SignalP"/>
    </source>
</evidence>
<evidence type="ECO:0000313" key="3">
    <source>
        <dbReference type="Proteomes" id="UP000295334"/>
    </source>
</evidence>
<protein>
    <recommendedName>
        <fullName evidence="4">DUF4136 domain-containing protein</fullName>
    </recommendedName>
</protein>
<reference evidence="2 3" key="1">
    <citation type="submission" date="2019-03" db="EMBL/GenBank/DDBJ databases">
        <authorList>
            <person name="Kim M.K.M."/>
        </authorList>
    </citation>
    <scope>NUCLEOTIDE SEQUENCE [LARGE SCALE GENOMIC DNA]</scope>
    <source>
        <strain evidence="2 3">17J68-12</strain>
    </source>
</reference>
<gene>
    <name evidence="2" type="ORF">EPD60_01350</name>
</gene>
<dbReference type="RefSeq" id="WP_131446072.1">
    <property type="nucleotide sequence ID" value="NZ_SJZI01000002.1"/>
</dbReference>
<dbReference type="EMBL" id="SJZI01000002">
    <property type="protein sequence ID" value="TCJ19091.1"/>
    <property type="molecule type" value="Genomic_DNA"/>
</dbReference>
<feature type="chain" id="PRO_5020456427" description="DUF4136 domain-containing protein" evidence="1">
    <location>
        <begin position="17"/>
        <end position="218"/>
    </location>
</feature>
<dbReference type="AlphaFoldDB" id="A0A4R1BNP2"/>
<proteinExistence type="predicted"/>
<organism evidence="2 3">
    <name type="scientific">Flaviaesturariibacter flavus</name>
    <dbReference type="NCBI Taxonomy" id="2502780"/>
    <lineage>
        <taxon>Bacteria</taxon>
        <taxon>Pseudomonadati</taxon>
        <taxon>Bacteroidota</taxon>
        <taxon>Chitinophagia</taxon>
        <taxon>Chitinophagales</taxon>
        <taxon>Chitinophagaceae</taxon>
        <taxon>Flaviaestuariibacter</taxon>
    </lineage>
</organism>
<evidence type="ECO:0008006" key="4">
    <source>
        <dbReference type="Google" id="ProtNLM"/>
    </source>
</evidence>
<dbReference type="Proteomes" id="UP000295334">
    <property type="component" value="Unassembled WGS sequence"/>
</dbReference>
<accession>A0A4R1BNP2</accession>